<dbReference type="PANTHER" id="PTHR46630:SF1">
    <property type="entry name" value="TETRATRICOPEPTIDE REPEAT PROTEIN 29"/>
    <property type="match status" value="1"/>
</dbReference>
<evidence type="ECO:0000256" key="4">
    <source>
        <dbReference type="ARBA" id="ARBA00022803"/>
    </source>
</evidence>
<dbReference type="SUPFAM" id="SSF48452">
    <property type="entry name" value="TPR-like"/>
    <property type="match status" value="2"/>
</dbReference>
<feature type="repeat" description="TPR" evidence="6">
    <location>
        <begin position="372"/>
        <end position="405"/>
    </location>
</feature>
<organism evidence="7 8">
    <name type="scientific">Thraustotheca clavata</name>
    <dbReference type="NCBI Taxonomy" id="74557"/>
    <lineage>
        <taxon>Eukaryota</taxon>
        <taxon>Sar</taxon>
        <taxon>Stramenopiles</taxon>
        <taxon>Oomycota</taxon>
        <taxon>Saprolegniomycetes</taxon>
        <taxon>Saprolegniales</taxon>
        <taxon>Achlyaceae</taxon>
        <taxon>Thraustotheca</taxon>
    </lineage>
</organism>
<dbReference type="InterPro" id="IPR051476">
    <property type="entry name" value="Bac_ResReg_Asp_Phosphatase"/>
</dbReference>
<dbReference type="GO" id="GO:0003341">
    <property type="term" value="P:cilium movement"/>
    <property type="evidence" value="ECO:0007669"/>
    <property type="project" value="TreeGrafter"/>
</dbReference>
<evidence type="ECO:0000256" key="1">
    <source>
        <dbReference type="ARBA" id="ARBA00004496"/>
    </source>
</evidence>
<dbReference type="OrthoDB" id="626167at2759"/>
<evidence type="ECO:0000256" key="6">
    <source>
        <dbReference type="PROSITE-ProRule" id="PRU00339"/>
    </source>
</evidence>
<evidence type="ECO:0000256" key="3">
    <source>
        <dbReference type="ARBA" id="ARBA00022737"/>
    </source>
</evidence>
<keyword evidence="2" id="KW-0963">Cytoplasm</keyword>
<protein>
    <recommendedName>
        <fullName evidence="5">Tetratricopeptide repeat protein 29</fullName>
    </recommendedName>
</protein>
<accession>A0A1W0A7X8</accession>
<dbReference type="GO" id="GO:0005929">
    <property type="term" value="C:cilium"/>
    <property type="evidence" value="ECO:0007669"/>
    <property type="project" value="TreeGrafter"/>
</dbReference>
<dbReference type="STRING" id="74557.A0A1W0A7X8"/>
<dbReference type="GO" id="GO:0005737">
    <property type="term" value="C:cytoplasm"/>
    <property type="evidence" value="ECO:0007669"/>
    <property type="project" value="UniProtKB-SubCell"/>
</dbReference>
<comment type="caution">
    <text evidence="7">The sequence shown here is derived from an EMBL/GenBank/DDBJ whole genome shotgun (WGS) entry which is preliminary data.</text>
</comment>
<dbReference type="PROSITE" id="PS50005">
    <property type="entry name" value="TPR"/>
    <property type="match status" value="1"/>
</dbReference>
<dbReference type="InterPro" id="IPR019734">
    <property type="entry name" value="TPR_rpt"/>
</dbReference>
<sequence>MTKKKLSMIVKAGILFLGLHVAGYVYSVYGVQWARMSRHQLKQVAHRREEIAFMSIRVPQVGVKPTRQQTLRTRAPGTVATTSNNNGPVLCTPTDKREACAQVLRSGLVQSFVDLFYLIHRVDTLVTSDGADKKHPVGISPAQMSFLKDNLTTAEQARRHGDVIQVFESYERLASHFIAAQDLRTAVFFYEKCLEIARIARNQDFEMSALENLGKAYYGLKEYTKAQENHELHVQLTRLIRPDSIVAVAELSKVYEQVALQHERQGQYESALNIHMKFLDCSKDASDMPNVALGQYRIGCCYNAMHQPTDALLYLKDFLVLSKNLSNVDGECKAYAALATTFEALGHTKQAMDYLKEYLVVAEKIDNVIAQAEACRRLGLLYSQTQEFGLALEMMERNFELIKNNSKSDARLLDQARTSFGVIRAHHKFNAFIDFITGDTAGLLNWKATRMIENK</sequence>
<evidence type="ECO:0000313" key="7">
    <source>
        <dbReference type="EMBL" id="OQS06281.1"/>
    </source>
</evidence>
<dbReference type="InterPro" id="IPR011990">
    <property type="entry name" value="TPR-like_helical_dom_sf"/>
</dbReference>
<evidence type="ECO:0000256" key="5">
    <source>
        <dbReference type="ARBA" id="ARBA00040665"/>
    </source>
</evidence>
<evidence type="ECO:0000256" key="2">
    <source>
        <dbReference type="ARBA" id="ARBA00022490"/>
    </source>
</evidence>
<dbReference type="EMBL" id="JNBS01000361">
    <property type="protein sequence ID" value="OQS06281.1"/>
    <property type="molecule type" value="Genomic_DNA"/>
</dbReference>
<name>A0A1W0A7X8_9STRA</name>
<evidence type="ECO:0000313" key="8">
    <source>
        <dbReference type="Proteomes" id="UP000243217"/>
    </source>
</evidence>
<comment type="subcellular location">
    <subcellularLocation>
        <location evidence="1">Cytoplasm</location>
    </subcellularLocation>
</comment>
<dbReference type="SMART" id="SM00028">
    <property type="entry name" value="TPR"/>
    <property type="match status" value="6"/>
</dbReference>
<keyword evidence="3" id="KW-0677">Repeat</keyword>
<dbReference type="AlphaFoldDB" id="A0A1W0A7X8"/>
<keyword evidence="8" id="KW-1185">Reference proteome</keyword>
<dbReference type="PANTHER" id="PTHR46630">
    <property type="entry name" value="TETRATRICOPEPTIDE REPEAT PROTEIN 29"/>
    <property type="match status" value="1"/>
</dbReference>
<reference evidence="7 8" key="1">
    <citation type="journal article" date="2014" name="Genome Biol. Evol.">
        <title>The secreted proteins of Achlya hypogyna and Thraustotheca clavata identify the ancestral oomycete secretome and reveal gene acquisitions by horizontal gene transfer.</title>
        <authorList>
            <person name="Misner I."/>
            <person name="Blouin N."/>
            <person name="Leonard G."/>
            <person name="Richards T.A."/>
            <person name="Lane C.E."/>
        </authorList>
    </citation>
    <scope>NUCLEOTIDE SEQUENCE [LARGE SCALE GENOMIC DNA]</scope>
    <source>
        <strain evidence="7 8">ATCC 34112</strain>
    </source>
</reference>
<proteinExistence type="predicted"/>
<dbReference type="Gene3D" id="1.25.40.10">
    <property type="entry name" value="Tetratricopeptide repeat domain"/>
    <property type="match status" value="2"/>
</dbReference>
<keyword evidence="4 6" id="KW-0802">TPR repeat</keyword>
<dbReference type="Proteomes" id="UP000243217">
    <property type="component" value="Unassembled WGS sequence"/>
</dbReference>
<gene>
    <name evidence="7" type="ORF">THRCLA_01677</name>
</gene>